<accession>A0A3R7PGX4</accession>
<comment type="caution">
    <text evidence="2">The sequence shown here is derived from an EMBL/GenBank/DDBJ whole genome shotgun (WGS) entry which is preliminary data.</text>
</comment>
<keyword evidence="3" id="KW-1185">Reference proteome</keyword>
<proteinExistence type="predicted"/>
<evidence type="ECO:0000313" key="2">
    <source>
        <dbReference type="EMBL" id="RNF25155.1"/>
    </source>
</evidence>
<dbReference type="EMBL" id="MKKU01000089">
    <property type="protein sequence ID" value="RNF25155.1"/>
    <property type="molecule type" value="Genomic_DNA"/>
</dbReference>
<dbReference type="Proteomes" id="UP000284403">
    <property type="component" value="Unassembled WGS sequence"/>
</dbReference>
<evidence type="ECO:0000313" key="3">
    <source>
        <dbReference type="Proteomes" id="UP000284403"/>
    </source>
</evidence>
<protein>
    <submittedName>
        <fullName evidence="2">Uncharacterized protein</fullName>
    </submittedName>
</protein>
<keyword evidence="1" id="KW-0732">Signal</keyword>
<dbReference type="RefSeq" id="XP_029230680.1">
    <property type="nucleotide sequence ID" value="XM_029369231.1"/>
</dbReference>
<evidence type="ECO:0000256" key="1">
    <source>
        <dbReference type="SAM" id="SignalP"/>
    </source>
</evidence>
<name>A0A3R7PGX4_9TRYP</name>
<dbReference type="GeneID" id="40315914"/>
<gene>
    <name evidence="2" type="ORF">Tco025E_02303</name>
</gene>
<sequence length="245" mass="25692">MANAFSAAFLAVVACLIASAGAQGSACTSGSACQPWGVERRCAVGKRMDLRYGVRLSHPSAMIAFGFCPVVDELQAFNLTGTGSLLSSLRAGEFAWMSIYGQGSAGNQTEDLSNAVLFAETSDACGNGERAVVNFIILRFSMTRGRYTYGSNTSYPTSSGFEPTCDSRGYCPYDSGSVCVGLPGKKNCAKCLAGDALKKAQTTVWVSYYGTDADGAVFTSGESNPAEFQRFSMGALGAMSRALDD</sequence>
<feature type="chain" id="PRO_5018700237" evidence="1">
    <location>
        <begin position="23"/>
        <end position="245"/>
    </location>
</feature>
<dbReference type="OrthoDB" id="250166at2759"/>
<organism evidence="2 3">
    <name type="scientific">Trypanosoma conorhini</name>
    <dbReference type="NCBI Taxonomy" id="83891"/>
    <lineage>
        <taxon>Eukaryota</taxon>
        <taxon>Discoba</taxon>
        <taxon>Euglenozoa</taxon>
        <taxon>Kinetoplastea</taxon>
        <taxon>Metakinetoplastina</taxon>
        <taxon>Trypanosomatida</taxon>
        <taxon>Trypanosomatidae</taxon>
        <taxon>Trypanosoma</taxon>
    </lineage>
</organism>
<reference evidence="2 3" key="1">
    <citation type="journal article" date="2018" name="BMC Genomics">
        <title>Genomic comparison of Trypanosoma conorhini and Trypanosoma rangeli to Trypanosoma cruzi strains of high and low virulence.</title>
        <authorList>
            <person name="Bradwell K.R."/>
            <person name="Koparde V.N."/>
            <person name="Matveyev A.V."/>
            <person name="Serrano M.G."/>
            <person name="Alves J.M."/>
            <person name="Parikh H."/>
            <person name="Huang B."/>
            <person name="Lee V."/>
            <person name="Espinosa-Alvarez O."/>
            <person name="Ortiz P.A."/>
            <person name="Costa-Martins A.G."/>
            <person name="Teixeira M.M."/>
            <person name="Buck G.A."/>
        </authorList>
    </citation>
    <scope>NUCLEOTIDE SEQUENCE [LARGE SCALE GENOMIC DNA]</scope>
    <source>
        <strain evidence="2 3">025E</strain>
    </source>
</reference>
<feature type="signal peptide" evidence="1">
    <location>
        <begin position="1"/>
        <end position="22"/>
    </location>
</feature>
<dbReference type="AlphaFoldDB" id="A0A3R7PGX4"/>